<dbReference type="GO" id="GO:0008483">
    <property type="term" value="F:transaminase activity"/>
    <property type="evidence" value="ECO:0007669"/>
    <property type="project" value="UniProtKB-KW"/>
</dbReference>
<dbReference type="PROSITE" id="PS00600">
    <property type="entry name" value="AA_TRANSFER_CLASS_3"/>
    <property type="match status" value="1"/>
</dbReference>
<sequence length="421" mass="44650">MTVSSSAPQTLRGSGPADQALRARARQVVPGGMWGHLSVEANQLPANYPQFFASGEGPRVRDVDGHEYLDLMCAWGPMLIGYRNPKVEAAVRAQLDRGDTLNGPSARMVELAELLVNTVAHADWAVFAKNGTDATSTSCAIARAATGRRKILKATTSYHGANAQFNPFVNGTTPEDRAHIVEFAYNDLASLEAAAARHEGDVAAVIVTPFFHDGFGDLAAVDPAFARGVRALCDRLGAALILDEVRTGFRLDAAGSWEPLGVRPDLSAFSKALANGHALAAVTGVDALRDAVTKIYLTGSFWAQAAPMAAGIATVQEVVATDAVAAMRTLGEQLADGMRQQAAAAGVGFVASGHPAMPKIRFTDDVDSIDRATQFCFTALEHGAYLHPWHNWFLSSAHTPDTIAQVLAATEAGFQAVRDRF</sequence>
<dbReference type="RefSeq" id="WP_214157914.1">
    <property type="nucleotide sequence ID" value="NZ_JAHBAY010000009.1"/>
</dbReference>
<dbReference type="InterPro" id="IPR015422">
    <property type="entry name" value="PyrdxlP-dep_Trfase_small"/>
</dbReference>
<comment type="similarity">
    <text evidence="3">Belongs to the class-III pyridoxal-phosphate-dependent aminotransferase family.</text>
</comment>
<dbReference type="InterPro" id="IPR049704">
    <property type="entry name" value="Aminotrans_3_PPA_site"/>
</dbReference>
<dbReference type="PANTHER" id="PTHR43713">
    <property type="entry name" value="GLUTAMATE-1-SEMIALDEHYDE 2,1-AMINOMUTASE"/>
    <property type="match status" value="1"/>
</dbReference>
<keyword evidence="4" id="KW-0032">Aminotransferase</keyword>
<dbReference type="EMBL" id="JAHBAY010000009">
    <property type="protein sequence ID" value="MBT0771546.1"/>
    <property type="molecule type" value="Genomic_DNA"/>
</dbReference>
<dbReference type="SUPFAM" id="SSF53383">
    <property type="entry name" value="PLP-dependent transferases"/>
    <property type="match status" value="1"/>
</dbReference>
<dbReference type="PANTHER" id="PTHR43713:SF3">
    <property type="entry name" value="GLUTAMATE-1-SEMIALDEHYDE 2,1-AMINOMUTASE 1, CHLOROPLASTIC-RELATED"/>
    <property type="match status" value="1"/>
</dbReference>
<reference evidence="4 5" key="1">
    <citation type="submission" date="2021-05" db="EMBL/GenBank/DDBJ databases">
        <title>Kineosporia and Streptomyces sp. nov. two new marine actinobacteria isolated from Coral.</title>
        <authorList>
            <person name="Buangrab K."/>
            <person name="Sutthacheep M."/>
            <person name="Yeemin T."/>
            <person name="Harunari E."/>
            <person name="Igarashi Y."/>
            <person name="Kanchanasin P."/>
            <person name="Tanasupawat S."/>
            <person name="Phongsopitanun W."/>
        </authorList>
    </citation>
    <scope>NUCLEOTIDE SEQUENCE [LARGE SCALE GENOMIC DNA]</scope>
    <source>
        <strain evidence="4 5">J2-2</strain>
    </source>
</reference>
<evidence type="ECO:0000256" key="3">
    <source>
        <dbReference type="RuleBase" id="RU003560"/>
    </source>
</evidence>
<dbReference type="InterPro" id="IPR015424">
    <property type="entry name" value="PyrdxlP-dep_Trfase"/>
</dbReference>
<dbReference type="Gene3D" id="3.40.640.10">
    <property type="entry name" value="Type I PLP-dependent aspartate aminotransferase-like (Major domain)"/>
    <property type="match status" value="1"/>
</dbReference>
<keyword evidence="4" id="KW-0808">Transferase</keyword>
<organism evidence="4 5">
    <name type="scientific">Kineosporia corallincola</name>
    <dbReference type="NCBI Taxonomy" id="2835133"/>
    <lineage>
        <taxon>Bacteria</taxon>
        <taxon>Bacillati</taxon>
        <taxon>Actinomycetota</taxon>
        <taxon>Actinomycetes</taxon>
        <taxon>Kineosporiales</taxon>
        <taxon>Kineosporiaceae</taxon>
        <taxon>Kineosporia</taxon>
    </lineage>
</organism>
<evidence type="ECO:0000313" key="4">
    <source>
        <dbReference type="EMBL" id="MBT0771546.1"/>
    </source>
</evidence>
<evidence type="ECO:0000256" key="2">
    <source>
        <dbReference type="ARBA" id="ARBA00022898"/>
    </source>
</evidence>
<evidence type="ECO:0000256" key="1">
    <source>
        <dbReference type="ARBA" id="ARBA00001933"/>
    </source>
</evidence>
<keyword evidence="2 3" id="KW-0663">Pyridoxal phosphate</keyword>
<name>A0ABS5TKD9_9ACTN</name>
<evidence type="ECO:0000313" key="5">
    <source>
        <dbReference type="Proteomes" id="UP001197247"/>
    </source>
</evidence>
<protein>
    <submittedName>
        <fullName evidence="4">Aminotransferase class III-fold pyridoxal phosphate-dependent enzyme</fullName>
    </submittedName>
</protein>
<dbReference type="Proteomes" id="UP001197247">
    <property type="component" value="Unassembled WGS sequence"/>
</dbReference>
<dbReference type="InterPro" id="IPR015421">
    <property type="entry name" value="PyrdxlP-dep_Trfase_major"/>
</dbReference>
<keyword evidence="5" id="KW-1185">Reference proteome</keyword>
<comment type="caution">
    <text evidence="4">The sequence shown here is derived from an EMBL/GenBank/DDBJ whole genome shotgun (WGS) entry which is preliminary data.</text>
</comment>
<gene>
    <name evidence="4" type="ORF">KIH74_21590</name>
</gene>
<dbReference type="Pfam" id="PF00202">
    <property type="entry name" value="Aminotran_3"/>
    <property type="match status" value="1"/>
</dbReference>
<accession>A0ABS5TKD9</accession>
<comment type="cofactor">
    <cofactor evidence="1">
        <name>pyridoxal 5'-phosphate</name>
        <dbReference type="ChEBI" id="CHEBI:597326"/>
    </cofactor>
</comment>
<dbReference type="Gene3D" id="3.90.1150.10">
    <property type="entry name" value="Aspartate Aminotransferase, domain 1"/>
    <property type="match status" value="1"/>
</dbReference>
<dbReference type="InterPro" id="IPR005814">
    <property type="entry name" value="Aminotrans_3"/>
</dbReference>
<proteinExistence type="inferred from homology"/>